<dbReference type="GO" id="GO:0005737">
    <property type="term" value="C:cytoplasm"/>
    <property type="evidence" value="ECO:0007669"/>
    <property type="project" value="TreeGrafter"/>
</dbReference>
<dbReference type="AlphaFoldDB" id="A0A9P5Y9G6"/>
<name>A0A9P5Y9G6_9AGAR</name>
<dbReference type="PRINTS" id="PR00081">
    <property type="entry name" value="GDHRDH"/>
</dbReference>
<evidence type="ECO:0000313" key="5">
    <source>
        <dbReference type="Proteomes" id="UP000807353"/>
    </source>
</evidence>
<organism evidence="4 5">
    <name type="scientific">Collybia nuda</name>
    <dbReference type="NCBI Taxonomy" id="64659"/>
    <lineage>
        <taxon>Eukaryota</taxon>
        <taxon>Fungi</taxon>
        <taxon>Dikarya</taxon>
        <taxon>Basidiomycota</taxon>
        <taxon>Agaricomycotina</taxon>
        <taxon>Agaricomycetes</taxon>
        <taxon>Agaricomycetidae</taxon>
        <taxon>Agaricales</taxon>
        <taxon>Tricholomatineae</taxon>
        <taxon>Clitocybaceae</taxon>
        <taxon>Collybia</taxon>
    </lineage>
</organism>
<evidence type="ECO:0000256" key="1">
    <source>
        <dbReference type="ARBA" id="ARBA00006484"/>
    </source>
</evidence>
<keyword evidence="3" id="KW-0560">Oxidoreductase</keyword>
<keyword evidence="5" id="KW-1185">Reference proteome</keyword>
<evidence type="ECO:0000256" key="3">
    <source>
        <dbReference type="ARBA" id="ARBA00023002"/>
    </source>
</evidence>
<dbReference type="InterPro" id="IPR036291">
    <property type="entry name" value="NAD(P)-bd_dom_sf"/>
</dbReference>
<evidence type="ECO:0000313" key="4">
    <source>
        <dbReference type="EMBL" id="KAF9465124.1"/>
    </source>
</evidence>
<accession>A0A9P5Y9G6</accession>
<gene>
    <name evidence="4" type="ORF">BDZ94DRAFT_1307285</name>
</gene>
<dbReference type="PANTHER" id="PTHR43544">
    <property type="entry name" value="SHORT-CHAIN DEHYDROGENASE/REDUCTASE"/>
    <property type="match status" value="1"/>
</dbReference>
<dbReference type="OrthoDB" id="9876299at2759"/>
<dbReference type="PANTHER" id="PTHR43544:SF7">
    <property type="entry name" value="NADB-LER2"/>
    <property type="match status" value="1"/>
</dbReference>
<dbReference type="GO" id="GO:0016491">
    <property type="term" value="F:oxidoreductase activity"/>
    <property type="evidence" value="ECO:0007669"/>
    <property type="project" value="UniProtKB-KW"/>
</dbReference>
<comment type="similarity">
    <text evidence="1">Belongs to the short-chain dehydrogenases/reductases (SDR) family.</text>
</comment>
<comment type="caution">
    <text evidence="4">The sequence shown here is derived from an EMBL/GenBank/DDBJ whole genome shotgun (WGS) entry which is preliminary data.</text>
</comment>
<dbReference type="PROSITE" id="PS00061">
    <property type="entry name" value="ADH_SHORT"/>
    <property type="match status" value="1"/>
</dbReference>
<keyword evidence="2" id="KW-0521">NADP</keyword>
<protein>
    <submittedName>
        <fullName evidence="4">NAD(P)-binding protein</fullName>
    </submittedName>
</protein>
<dbReference type="Proteomes" id="UP000807353">
    <property type="component" value="Unassembled WGS sequence"/>
</dbReference>
<dbReference type="InterPro" id="IPR020904">
    <property type="entry name" value="Sc_DH/Rdtase_CS"/>
</dbReference>
<evidence type="ECO:0000256" key="2">
    <source>
        <dbReference type="ARBA" id="ARBA00022857"/>
    </source>
</evidence>
<dbReference type="InterPro" id="IPR051468">
    <property type="entry name" value="Fungal_SecMetab_SDRs"/>
</dbReference>
<dbReference type="Pfam" id="PF00106">
    <property type="entry name" value="adh_short"/>
    <property type="match status" value="1"/>
</dbReference>
<dbReference type="InterPro" id="IPR002347">
    <property type="entry name" value="SDR_fam"/>
</dbReference>
<proteinExistence type="inferred from homology"/>
<reference evidence="4" key="1">
    <citation type="submission" date="2020-11" db="EMBL/GenBank/DDBJ databases">
        <authorList>
            <consortium name="DOE Joint Genome Institute"/>
            <person name="Ahrendt S."/>
            <person name="Riley R."/>
            <person name="Andreopoulos W."/>
            <person name="Labutti K."/>
            <person name="Pangilinan J."/>
            <person name="Ruiz-Duenas F.J."/>
            <person name="Barrasa J.M."/>
            <person name="Sanchez-Garcia M."/>
            <person name="Camarero S."/>
            <person name="Miyauchi S."/>
            <person name="Serrano A."/>
            <person name="Linde D."/>
            <person name="Babiker R."/>
            <person name="Drula E."/>
            <person name="Ayuso-Fernandez I."/>
            <person name="Pacheco R."/>
            <person name="Padilla G."/>
            <person name="Ferreira P."/>
            <person name="Barriuso J."/>
            <person name="Kellner H."/>
            <person name="Castanera R."/>
            <person name="Alfaro M."/>
            <person name="Ramirez L."/>
            <person name="Pisabarro A.G."/>
            <person name="Kuo A."/>
            <person name="Tritt A."/>
            <person name="Lipzen A."/>
            <person name="He G."/>
            <person name="Yan M."/>
            <person name="Ng V."/>
            <person name="Cullen D."/>
            <person name="Martin F."/>
            <person name="Rosso M.-N."/>
            <person name="Henrissat B."/>
            <person name="Hibbett D."/>
            <person name="Martinez A.T."/>
            <person name="Grigoriev I.V."/>
        </authorList>
    </citation>
    <scope>NUCLEOTIDE SEQUENCE</scope>
    <source>
        <strain evidence="4">CBS 247.69</strain>
    </source>
</reference>
<dbReference type="Gene3D" id="3.40.50.720">
    <property type="entry name" value="NAD(P)-binding Rossmann-like Domain"/>
    <property type="match status" value="1"/>
</dbReference>
<sequence length="253" mass="27362">MPTTVYLVTGANRSLGLAFVNEIASRHTDVAIFAGARDPDAATSLKELQEKYPGKIHIVKFVAGDVETNQALAKLIKEKYGYVDIVIPNAATATYMGMVLETPPDVMLEHFQANAVGNLVLFQATHDLLKASKATPKFIPISSAGASLTHYIHVPVGYVCYGASKVAANYITRKIHFENDWLVCFPLAPGIVETDMAREHRILDKTGILKPILDSAAISPAEAAAQLIGIIDNSTREKEGGEFVNIDGGRVTW</sequence>
<dbReference type="SUPFAM" id="SSF51735">
    <property type="entry name" value="NAD(P)-binding Rossmann-fold domains"/>
    <property type="match status" value="1"/>
</dbReference>
<dbReference type="EMBL" id="MU150249">
    <property type="protein sequence ID" value="KAF9465124.1"/>
    <property type="molecule type" value="Genomic_DNA"/>
</dbReference>